<dbReference type="Pfam" id="PF04002">
    <property type="entry name" value="RadC"/>
    <property type="match status" value="1"/>
</dbReference>
<dbReference type="PROSITE" id="PS01302">
    <property type="entry name" value="UPF0758"/>
    <property type="match status" value="1"/>
</dbReference>
<evidence type="ECO:0000256" key="2">
    <source>
        <dbReference type="ARBA" id="ARBA00022723"/>
    </source>
</evidence>
<dbReference type="SUPFAM" id="SSF47781">
    <property type="entry name" value="RuvA domain 2-like"/>
    <property type="match status" value="1"/>
</dbReference>
<dbReference type="InterPro" id="IPR046778">
    <property type="entry name" value="UPF0758_N"/>
</dbReference>
<dbReference type="InterPro" id="IPR020891">
    <property type="entry name" value="UPF0758_CS"/>
</dbReference>
<keyword evidence="1" id="KW-0645">Protease</keyword>
<evidence type="ECO:0000256" key="6">
    <source>
        <dbReference type="RuleBase" id="RU003797"/>
    </source>
</evidence>
<dbReference type="GO" id="GO:0006508">
    <property type="term" value="P:proteolysis"/>
    <property type="evidence" value="ECO:0007669"/>
    <property type="project" value="UniProtKB-KW"/>
</dbReference>
<organism evidence="9 10">
    <name type="scientific">Polyangium spumosum</name>
    <dbReference type="NCBI Taxonomy" id="889282"/>
    <lineage>
        <taxon>Bacteria</taxon>
        <taxon>Pseudomonadati</taxon>
        <taxon>Myxococcota</taxon>
        <taxon>Polyangia</taxon>
        <taxon>Polyangiales</taxon>
        <taxon>Polyangiaceae</taxon>
        <taxon>Polyangium</taxon>
    </lineage>
</organism>
<dbReference type="GO" id="GO:0046872">
    <property type="term" value="F:metal ion binding"/>
    <property type="evidence" value="ECO:0007669"/>
    <property type="project" value="UniProtKB-KW"/>
</dbReference>
<keyword evidence="3" id="KW-0378">Hydrolase</keyword>
<sequence length="242" mass="25262">MQAIPKAAPANENAPESPPPGPPGPRERALEEGVLMLSDADLLAIVLGTGLVGCPVVRLANDLLDRLGGLEGIGRLGPREIAAIPGVGTAKALRLLAGLEIGRRSLIRSVRPRPGVFSSAAVAAWFTARLSHREAEELWVVSLDGRNGLRSARRVAQGGVHGLHVTSRDVLRVALQDGATAILLVHNHPSGDPDPSDADLSMTRKVQDAGRLVGVPLVDHVIISSSGRYVSLLDLGLLPAAP</sequence>
<comment type="caution">
    <text evidence="9">The sequence shown here is derived from an EMBL/GenBank/DDBJ whole genome shotgun (WGS) entry which is preliminary data.</text>
</comment>
<dbReference type="PANTHER" id="PTHR30471:SF3">
    <property type="entry name" value="UPF0758 PROTEIN YEES-RELATED"/>
    <property type="match status" value="1"/>
</dbReference>
<dbReference type="PANTHER" id="PTHR30471">
    <property type="entry name" value="DNA REPAIR PROTEIN RADC"/>
    <property type="match status" value="1"/>
</dbReference>
<keyword evidence="5" id="KW-0482">Metalloprotease</keyword>
<protein>
    <submittedName>
        <fullName evidence="9">DNA repair protein RadC</fullName>
    </submittedName>
</protein>
<evidence type="ECO:0000313" key="10">
    <source>
        <dbReference type="Proteomes" id="UP000440224"/>
    </source>
</evidence>
<dbReference type="OrthoDB" id="9804482at2"/>
<dbReference type="Proteomes" id="UP000440224">
    <property type="component" value="Unassembled WGS sequence"/>
</dbReference>
<feature type="domain" description="MPN" evidence="8">
    <location>
        <begin position="115"/>
        <end position="238"/>
    </location>
</feature>
<dbReference type="NCBIfam" id="NF000642">
    <property type="entry name" value="PRK00024.1"/>
    <property type="match status" value="1"/>
</dbReference>
<dbReference type="NCBIfam" id="TIGR00608">
    <property type="entry name" value="radc"/>
    <property type="match status" value="1"/>
</dbReference>
<dbReference type="InterPro" id="IPR025657">
    <property type="entry name" value="RadC_JAB"/>
</dbReference>
<evidence type="ECO:0000256" key="3">
    <source>
        <dbReference type="ARBA" id="ARBA00022801"/>
    </source>
</evidence>
<dbReference type="InterPro" id="IPR001405">
    <property type="entry name" value="UPF0758"/>
</dbReference>
<comment type="similarity">
    <text evidence="6">Belongs to the UPF0758 family.</text>
</comment>
<dbReference type="RefSeq" id="WP_153819622.1">
    <property type="nucleotide sequence ID" value="NZ_WJIE01000003.1"/>
</dbReference>
<reference evidence="9 10" key="1">
    <citation type="submission" date="2019-10" db="EMBL/GenBank/DDBJ databases">
        <title>A soil myxobacterium in the family Polyangiaceae.</title>
        <authorList>
            <person name="Li Y."/>
            <person name="Wang J."/>
        </authorList>
    </citation>
    <scope>NUCLEOTIDE SEQUENCE [LARGE SCALE GENOMIC DNA]</scope>
    <source>
        <strain evidence="9 10">DSM 14734</strain>
    </source>
</reference>
<evidence type="ECO:0000256" key="1">
    <source>
        <dbReference type="ARBA" id="ARBA00022670"/>
    </source>
</evidence>
<dbReference type="InterPro" id="IPR010994">
    <property type="entry name" value="RuvA_2-like"/>
</dbReference>
<keyword evidence="2" id="KW-0479">Metal-binding</keyword>
<dbReference type="SUPFAM" id="SSF102712">
    <property type="entry name" value="JAB1/MPN domain"/>
    <property type="match status" value="1"/>
</dbReference>
<dbReference type="AlphaFoldDB" id="A0A6N7PL80"/>
<keyword evidence="4" id="KW-0862">Zinc</keyword>
<dbReference type="Pfam" id="PF20582">
    <property type="entry name" value="UPF0758_N"/>
    <property type="match status" value="1"/>
</dbReference>
<proteinExistence type="inferred from homology"/>
<dbReference type="InterPro" id="IPR037518">
    <property type="entry name" value="MPN"/>
</dbReference>
<accession>A0A6N7PL80</accession>
<evidence type="ECO:0000256" key="7">
    <source>
        <dbReference type="SAM" id="MobiDB-lite"/>
    </source>
</evidence>
<evidence type="ECO:0000259" key="8">
    <source>
        <dbReference type="PROSITE" id="PS50249"/>
    </source>
</evidence>
<keyword evidence="10" id="KW-1185">Reference proteome</keyword>
<evidence type="ECO:0000256" key="5">
    <source>
        <dbReference type="ARBA" id="ARBA00023049"/>
    </source>
</evidence>
<name>A0A6N7PL80_9BACT</name>
<gene>
    <name evidence="9" type="primary">radC</name>
    <name evidence="9" type="ORF">GF068_12735</name>
</gene>
<evidence type="ECO:0000313" key="9">
    <source>
        <dbReference type="EMBL" id="MRG92788.1"/>
    </source>
</evidence>
<dbReference type="EMBL" id="WJIE01000003">
    <property type="protein sequence ID" value="MRG92788.1"/>
    <property type="molecule type" value="Genomic_DNA"/>
</dbReference>
<dbReference type="CDD" id="cd08071">
    <property type="entry name" value="MPN_DUF2466"/>
    <property type="match status" value="1"/>
</dbReference>
<feature type="region of interest" description="Disordered" evidence="7">
    <location>
        <begin position="1"/>
        <end position="28"/>
    </location>
</feature>
<dbReference type="Gene3D" id="3.40.140.10">
    <property type="entry name" value="Cytidine Deaminase, domain 2"/>
    <property type="match status" value="1"/>
</dbReference>
<dbReference type="PROSITE" id="PS50249">
    <property type="entry name" value="MPN"/>
    <property type="match status" value="1"/>
</dbReference>
<evidence type="ECO:0000256" key="4">
    <source>
        <dbReference type="ARBA" id="ARBA00022833"/>
    </source>
</evidence>
<feature type="compositionally biased region" description="Low complexity" evidence="7">
    <location>
        <begin position="1"/>
        <end position="15"/>
    </location>
</feature>
<dbReference type="GO" id="GO:0008237">
    <property type="term" value="F:metallopeptidase activity"/>
    <property type="evidence" value="ECO:0007669"/>
    <property type="project" value="UniProtKB-KW"/>
</dbReference>